<sequence>MPIDLPPFSLTMTNVICNFDKEYCHHPSDVYTSQSFYRVVSHHINHIKETHQYLYRRLQLLKEHILTLEISSKGGQQPLADTVVWIIQYLFHNAQSRPRIPHKLADHSTTLYTFVESLFQYWRSLERYAITKNPDDNKFIEAQFHFQNLILHCYSSTQQELSPTTSGVHHQRIAGVNAGIIITHLASLKLPDVYHFLHEVPIITSISLTPPLIVYPQRNTREGIFPESHYNPLTQKKLHLEHFLCYPAKVGKYLALVYFQTDFMAMGISLANLFALASIEEIEEREPDLVYIYGVHDGAKETLFYHDQDHDIMIGYASYHPDIDYFGYMKKMLLTLHNVKGLNSGGLPLHGAMAAITLNDSITKYVIMIGDSGAGKSETLEALHHIKDSSITSIKIIFDDMGIIYNEGGQIKAYGTEIGAFVRLDDLETGYAYQEIDHAIFMNPQRHNARIVIPVATYEEIIRGYPVDLFLYANNYNTNDDQILEIITDIEEAKAIFIEGARMAKGTTQEVGLVTSYFSNPFGPLQRKEQTDHLIQRYFQVMQQNDIMTGELKTRLGVPGFETIGPREAALALLMYLQNSHNS</sequence>
<dbReference type="SUPFAM" id="SSF53795">
    <property type="entry name" value="PEP carboxykinase-like"/>
    <property type="match status" value="1"/>
</dbReference>
<dbReference type="RefSeq" id="WP_167699821.1">
    <property type="nucleotide sequence ID" value="NZ_CP118174.1"/>
</dbReference>
<dbReference type="Proteomes" id="UP000711995">
    <property type="component" value="Unassembled WGS sequence"/>
</dbReference>
<proteinExistence type="predicted"/>
<name>A0A968KSC8_9SPIO</name>
<keyword evidence="2" id="KW-1185">Reference proteome</keyword>
<reference evidence="1 2" key="1">
    <citation type="submission" date="2020-03" db="EMBL/GenBank/DDBJ databases">
        <title>Spirochaetal bacteria isolated from arthropods constitute a novel genus Entomospira genus novum within the order Spirochaetales.</title>
        <authorList>
            <person name="Grana-Miraglia L."/>
            <person name="Sikutova S."/>
            <person name="Fingerle V."/>
            <person name="Sing A."/>
            <person name="Castillo-Ramirez S."/>
            <person name="Margos G."/>
            <person name="Rudolf I."/>
        </authorList>
    </citation>
    <scope>NUCLEOTIDE SEQUENCE [LARGE SCALE GENOMIC DNA]</scope>
    <source>
        <strain evidence="1 2">BR193</strain>
    </source>
</reference>
<dbReference type="EMBL" id="JAATLJ010000001">
    <property type="protein sequence ID" value="NIZ40217.1"/>
    <property type="molecule type" value="Genomic_DNA"/>
</dbReference>
<protein>
    <submittedName>
        <fullName evidence="1">Phosphoenolpyruvate carboxykinase</fullName>
    </submittedName>
</protein>
<gene>
    <name evidence="1" type="ORF">HCT14_01645</name>
</gene>
<comment type="caution">
    <text evidence="1">The sequence shown here is derived from an EMBL/GenBank/DDBJ whole genome shotgun (WGS) entry which is preliminary data.</text>
</comment>
<evidence type="ECO:0000313" key="1">
    <source>
        <dbReference type="EMBL" id="NIZ40217.1"/>
    </source>
</evidence>
<organism evidence="1 2">
    <name type="scientific">Entomospira entomophila</name>
    <dbReference type="NCBI Taxonomy" id="2719988"/>
    <lineage>
        <taxon>Bacteria</taxon>
        <taxon>Pseudomonadati</taxon>
        <taxon>Spirochaetota</taxon>
        <taxon>Spirochaetia</taxon>
        <taxon>Spirochaetales</taxon>
        <taxon>Spirochaetaceae</taxon>
        <taxon>Entomospira</taxon>
    </lineage>
</organism>
<accession>A0A968KSC8</accession>
<evidence type="ECO:0000313" key="2">
    <source>
        <dbReference type="Proteomes" id="UP000711995"/>
    </source>
</evidence>
<dbReference type="AlphaFoldDB" id="A0A968KSC8"/>